<protein>
    <submittedName>
        <fullName evidence="1">Uncharacterized protein</fullName>
    </submittedName>
</protein>
<feature type="non-terminal residue" evidence="1">
    <location>
        <position position="82"/>
    </location>
</feature>
<dbReference type="EMBL" id="BGPR01000723">
    <property type="protein sequence ID" value="GBM33065.1"/>
    <property type="molecule type" value="Genomic_DNA"/>
</dbReference>
<gene>
    <name evidence="1" type="ORF">AVEN_126064_1</name>
</gene>
<evidence type="ECO:0000313" key="1">
    <source>
        <dbReference type="EMBL" id="GBM33065.1"/>
    </source>
</evidence>
<evidence type="ECO:0000313" key="2">
    <source>
        <dbReference type="Proteomes" id="UP000499080"/>
    </source>
</evidence>
<organism evidence="1 2">
    <name type="scientific">Araneus ventricosus</name>
    <name type="common">Orbweaver spider</name>
    <name type="synonym">Epeira ventricosa</name>
    <dbReference type="NCBI Taxonomy" id="182803"/>
    <lineage>
        <taxon>Eukaryota</taxon>
        <taxon>Metazoa</taxon>
        <taxon>Ecdysozoa</taxon>
        <taxon>Arthropoda</taxon>
        <taxon>Chelicerata</taxon>
        <taxon>Arachnida</taxon>
        <taxon>Araneae</taxon>
        <taxon>Araneomorphae</taxon>
        <taxon>Entelegynae</taxon>
        <taxon>Araneoidea</taxon>
        <taxon>Araneidae</taxon>
        <taxon>Araneus</taxon>
    </lineage>
</organism>
<sequence>MRPGLKQHEDYFETDGVILHRNQMTKTVPDLAPHPPNFHVIPVRGRLTLNNRSHTADLCWKRVSNWKHFDPHSETLRPGQSG</sequence>
<keyword evidence="2" id="KW-1185">Reference proteome</keyword>
<dbReference type="Proteomes" id="UP000499080">
    <property type="component" value="Unassembled WGS sequence"/>
</dbReference>
<name>A0A4Y2EYW9_ARAVE</name>
<proteinExistence type="predicted"/>
<comment type="caution">
    <text evidence="1">The sequence shown here is derived from an EMBL/GenBank/DDBJ whole genome shotgun (WGS) entry which is preliminary data.</text>
</comment>
<accession>A0A4Y2EYW9</accession>
<reference evidence="1 2" key="1">
    <citation type="journal article" date="2019" name="Sci. Rep.">
        <title>Orb-weaving spider Araneus ventricosus genome elucidates the spidroin gene catalogue.</title>
        <authorList>
            <person name="Kono N."/>
            <person name="Nakamura H."/>
            <person name="Ohtoshi R."/>
            <person name="Moran D.A.P."/>
            <person name="Shinohara A."/>
            <person name="Yoshida Y."/>
            <person name="Fujiwara M."/>
            <person name="Mori M."/>
            <person name="Tomita M."/>
            <person name="Arakawa K."/>
        </authorList>
    </citation>
    <scope>NUCLEOTIDE SEQUENCE [LARGE SCALE GENOMIC DNA]</scope>
</reference>
<dbReference type="AlphaFoldDB" id="A0A4Y2EYW9"/>